<evidence type="ECO:0000313" key="1">
    <source>
        <dbReference type="EMBL" id="ADI64541.1"/>
    </source>
</evidence>
<dbReference type="HOGENOM" id="CLU_3404569_0_0_3"/>
<name>D7DZQ9_NOSA0</name>
<keyword evidence="2" id="KW-1185">Reference proteome</keyword>
<evidence type="ECO:0000313" key="2">
    <source>
        <dbReference type="Proteomes" id="UP000001511"/>
    </source>
</evidence>
<reference evidence="1 2" key="1">
    <citation type="journal article" date="2010" name="PLoS ONE">
        <title>Genome erosion in a nitrogen-fixing vertically transmitted endosymbiotic multicellular cyanobacterium.</title>
        <authorList>
            <person name="Ran L."/>
            <person name="Larsson J."/>
            <person name="Vigil-Stenman T."/>
            <person name="Nylander J.A."/>
            <person name="Ininbergs K."/>
            <person name="Zheng W.W."/>
            <person name="Lapidus A."/>
            <person name="Lowry S."/>
            <person name="Haselkorn R."/>
            <person name="Bergman B."/>
        </authorList>
    </citation>
    <scope>NUCLEOTIDE SEQUENCE [LARGE SCALE GENOMIC DNA]</scope>
    <source>
        <strain evidence="1 2">0708</strain>
    </source>
</reference>
<organism evidence="1 2">
    <name type="scientific">Nostoc azollae (strain 0708)</name>
    <name type="common">Anabaena azollae (strain 0708)</name>
    <dbReference type="NCBI Taxonomy" id="551115"/>
    <lineage>
        <taxon>Bacteria</taxon>
        <taxon>Bacillati</taxon>
        <taxon>Cyanobacteriota</taxon>
        <taxon>Cyanophyceae</taxon>
        <taxon>Nostocales</taxon>
        <taxon>Nostocaceae</taxon>
        <taxon>Trichormus</taxon>
    </lineage>
</organism>
<sequence length="30" mass="3638">MNNQDFKKRQLVIADDDDDTREMLSFLLHE</sequence>
<dbReference type="EMBL" id="CP002059">
    <property type="protein sequence ID" value="ADI64541.1"/>
    <property type="molecule type" value="Genomic_DNA"/>
</dbReference>
<dbReference type="AlphaFoldDB" id="D7DZQ9"/>
<dbReference type="Proteomes" id="UP000001511">
    <property type="component" value="Chromosome"/>
</dbReference>
<protein>
    <submittedName>
        <fullName evidence="1">Response regulator receiver domain-containing protein</fullName>
    </submittedName>
</protein>
<gene>
    <name evidence="1" type="ordered locus">Aazo_2663</name>
</gene>
<dbReference type="KEGG" id="naz:Aazo_2663"/>
<accession>D7DZQ9</accession>
<proteinExistence type="predicted"/>